<evidence type="ECO:0000256" key="8">
    <source>
        <dbReference type="SAM" id="Phobius"/>
    </source>
</evidence>
<dbReference type="PANTHER" id="PTHR33908:SF11">
    <property type="entry name" value="MEMBRANE PROTEIN"/>
    <property type="match status" value="1"/>
</dbReference>
<dbReference type="Proteomes" id="UP001202827">
    <property type="component" value="Unassembled WGS sequence"/>
</dbReference>
<keyword evidence="5 8" id="KW-0812">Transmembrane</keyword>
<keyword evidence="2" id="KW-1003">Cell membrane</keyword>
<dbReference type="InterPro" id="IPR038731">
    <property type="entry name" value="RgtA/B/C-like"/>
</dbReference>
<reference evidence="10 11" key="1">
    <citation type="submission" date="2022-04" db="EMBL/GenBank/DDBJ databases">
        <title>Rhizobium coralii sp. nov., isolated from coral Turbinaria peltata.</title>
        <authorList>
            <person name="Sun H."/>
        </authorList>
    </citation>
    <scope>NUCLEOTIDE SEQUENCE [LARGE SCALE GENOMIC DNA]</scope>
    <source>
        <strain evidence="10 11">NTR19</strain>
    </source>
</reference>
<feature type="transmembrane region" description="Helical" evidence="8">
    <location>
        <begin position="162"/>
        <end position="178"/>
    </location>
</feature>
<dbReference type="RefSeq" id="WP_248684768.1">
    <property type="nucleotide sequence ID" value="NZ_JALPRY010000029.1"/>
</dbReference>
<comment type="subcellular location">
    <subcellularLocation>
        <location evidence="1">Cell membrane</location>
        <topology evidence="1">Multi-pass membrane protein</topology>
    </subcellularLocation>
</comment>
<dbReference type="EMBL" id="JALPRY010000029">
    <property type="protein sequence ID" value="MCK8782469.1"/>
    <property type="molecule type" value="Genomic_DNA"/>
</dbReference>
<feature type="transmembrane region" description="Helical" evidence="8">
    <location>
        <begin position="283"/>
        <end position="300"/>
    </location>
</feature>
<feature type="transmembrane region" description="Helical" evidence="8">
    <location>
        <begin position="255"/>
        <end position="276"/>
    </location>
</feature>
<feature type="transmembrane region" description="Helical" evidence="8">
    <location>
        <begin position="355"/>
        <end position="374"/>
    </location>
</feature>
<dbReference type="GO" id="GO:0016757">
    <property type="term" value="F:glycosyltransferase activity"/>
    <property type="evidence" value="ECO:0007669"/>
    <property type="project" value="UniProtKB-KW"/>
</dbReference>
<evidence type="ECO:0000256" key="2">
    <source>
        <dbReference type="ARBA" id="ARBA00022475"/>
    </source>
</evidence>
<evidence type="ECO:0000256" key="1">
    <source>
        <dbReference type="ARBA" id="ARBA00004651"/>
    </source>
</evidence>
<proteinExistence type="predicted"/>
<evidence type="ECO:0000313" key="10">
    <source>
        <dbReference type="EMBL" id="MCK8782469.1"/>
    </source>
</evidence>
<evidence type="ECO:0000256" key="6">
    <source>
        <dbReference type="ARBA" id="ARBA00022989"/>
    </source>
</evidence>
<comment type="caution">
    <text evidence="10">The sequence shown here is derived from an EMBL/GenBank/DDBJ whole genome shotgun (WGS) entry which is preliminary data.</text>
</comment>
<feature type="transmembrane region" description="Helical" evidence="8">
    <location>
        <begin position="306"/>
        <end position="324"/>
    </location>
</feature>
<feature type="transmembrane region" description="Helical" evidence="8">
    <location>
        <begin position="133"/>
        <end position="150"/>
    </location>
</feature>
<evidence type="ECO:0000256" key="4">
    <source>
        <dbReference type="ARBA" id="ARBA00022679"/>
    </source>
</evidence>
<organism evidence="10 11">
    <name type="scientific">Neorhizobium turbinariae</name>
    <dbReference type="NCBI Taxonomy" id="2937795"/>
    <lineage>
        <taxon>Bacteria</taxon>
        <taxon>Pseudomonadati</taxon>
        <taxon>Pseudomonadota</taxon>
        <taxon>Alphaproteobacteria</taxon>
        <taxon>Hyphomicrobiales</taxon>
        <taxon>Rhizobiaceae</taxon>
        <taxon>Rhizobium/Agrobacterium group</taxon>
        <taxon>Neorhizobium</taxon>
    </lineage>
</organism>
<accession>A0ABT0IX91</accession>
<feature type="transmembrane region" description="Helical" evidence="8">
    <location>
        <begin position="214"/>
        <end position="243"/>
    </location>
</feature>
<evidence type="ECO:0000256" key="7">
    <source>
        <dbReference type="ARBA" id="ARBA00023136"/>
    </source>
</evidence>
<feature type="transmembrane region" description="Helical" evidence="8">
    <location>
        <begin position="386"/>
        <end position="405"/>
    </location>
</feature>
<feature type="transmembrane region" description="Helical" evidence="8">
    <location>
        <begin position="331"/>
        <end position="349"/>
    </location>
</feature>
<keyword evidence="4 10" id="KW-0808">Transferase</keyword>
<dbReference type="EC" id="2.4.-.-" evidence="10"/>
<dbReference type="Pfam" id="PF13231">
    <property type="entry name" value="PMT_2"/>
    <property type="match status" value="1"/>
</dbReference>
<protein>
    <submittedName>
        <fullName evidence="10">Glycosyltransferase family 39 protein</fullName>
        <ecNumber evidence="10">2.4.-.-</ecNumber>
    </submittedName>
</protein>
<feature type="transmembrane region" description="Helical" evidence="8">
    <location>
        <begin position="59"/>
        <end position="81"/>
    </location>
</feature>
<keyword evidence="11" id="KW-1185">Reference proteome</keyword>
<feature type="domain" description="Glycosyltransferase RgtA/B/C/D-like" evidence="9">
    <location>
        <begin position="113"/>
        <end position="266"/>
    </location>
</feature>
<name>A0ABT0IX91_9HYPH</name>
<dbReference type="InterPro" id="IPR050297">
    <property type="entry name" value="LipidA_mod_glycosyltrf_83"/>
</dbReference>
<dbReference type="PANTHER" id="PTHR33908">
    <property type="entry name" value="MANNOSYLTRANSFERASE YKCB-RELATED"/>
    <property type="match status" value="1"/>
</dbReference>
<sequence length="551" mass="60906">MTQNLWGLRMLKRAYDIGPISIINRMTSGRGVGTSMGRNRPAVAGRTATSLEDGASQHLALIILVGLLLAGAILRIANLLLEASLWEDEIFSVALAESPLADLFLTGLRFDTHPPLYYVQLHFWGAIANSDRWYILNSTLLSIVSVVVIFECCRRIYDERVGLWAAAIQSLMPLQLFFAENVRMYPMFAILAITLWYVLQTIVRHGASSRARLFAVACLGVATTLTHGLGFFVTFFIFLHALIQFYGQTSRRNAIFLVGSYVPVALTAIYPLVIGAIRRTEGIAVFDVPTIGIHLTMTLLGPEFPWPTVAGLVALPLLVFVPLVEPRARMLCGMLVLLPLFTLFGISVLFKPVFIYRTIGLFLPFLAIAMALCADTAFRRKARMPRVWISAMILTMLAGGVNYTINFEKRGYREIVTELKTASSENDVILAGSPSVFWAVTRYLDGDHTRRSALEVQPPVRDGMLRVKQKLEDLGATSLGLFGQTDHIRIADRTVYPFFAGEPASKLPAFWVLNPAEGGCASIGEDGSRYHVVNEISASSQRAIQCRRSGL</sequence>
<keyword evidence="7 8" id="KW-0472">Membrane</keyword>
<evidence type="ECO:0000256" key="5">
    <source>
        <dbReference type="ARBA" id="ARBA00022692"/>
    </source>
</evidence>
<evidence type="ECO:0000256" key="3">
    <source>
        <dbReference type="ARBA" id="ARBA00022676"/>
    </source>
</evidence>
<keyword evidence="6 8" id="KW-1133">Transmembrane helix</keyword>
<gene>
    <name evidence="10" type="ORF">M0654_21060</name>
</gene>
<evidence type="ECO:0000259" key="9">
    <source>
        <dbReference type="Pfam" id="PF13231"/>
    </source>
</evidence>
<keyword evidence="3 10" id="KW-0328">Glycosyltransferase</keyword>
<evidence type="ECO:0000313" key="11">
    <source>
        <dbReference type="Proteomes" id="UP001202827"/>
    </source>
</evidence>
<feature type="transmembrane region" description="Helical" evidence="8">
    <location>
        <begin position="184"/>
        <end position="202"/>
    </location>
</feature>